<dbReference type="Pfam" id="PF12799">
    <property type="entry name" value="LRR_4"/>
    <property type="match status" value="1"/>
</dbReference>
<keyword evidence="4" id="KW-0732">Signal</keyword>
<dbReference type="GeneID" id="103322541"/>
<keyword evidence="6 9" id="KW-1133">Transmembrane helix</keyword>
<feature type="compositionally biased region" description="Polar residues" evidence="8">
    <location>
        <begin position="414"/>
        <end position="424"/>
    </location>
</feature>
<evidence type="ECO:0000256" key="6">
    <source>
        <dbReference type="ARBA" id="ARBA00022989"/>
    </source>
</evidence>
<feature type="transmembrane region" description="Helical" evidence="9">
    <location>
        <begin position="329"/>
        <end position="350"/>
    </location>
</feature>
<dbReference type="SUPFAM" id="SSF52058">
    <property type="entry name" value="L domain-like"/>
    <property type="match status" value="1"/>
</dbReference>
<evidence type="ECO:0000256" key="4">
    <source>
        <dbReference type="ARBA" id="ARBA00022729"/>
    </source>
</evidence>
<name>A0ABM1LN19_PRUMU</name>
<evidence type="ECO:0000259" key="10">
    <source>
        <dbReference type="Pfam" id="PF12819"/>
    </source>
</evidence>
<dbReference type="InterPro" id="IPR025875">
    <property type="entry name" value="Leu-rich_rpt_4"/>
</dbReference>
<keyword evidence="3 9" id="KW-0812">Transmembrane</keyword>
<dbReference type="PANTHER" id="PTHR45631">
    <property type="entry name" value="OS07G0107800 PROTEIN-RELATED"/>
    <property type="match status" value="1"/>
</dbReference>
<dbReference type="Proteomes" id="UP000694861">
    <property type="component" value="Linkage group LG1"/>
</dbReference>
<proteinExistence type="predicted"/>
<dbReference type="InterPro" id="IPR024788">
    <property type="entry name" value="Malectin-like_Carb-bd_dom"/>
</dbReference>
<evidence type="ECO:0000256" key="1">
    <source>
        <dbReference type="ARBA" id="ARBA00004167"/>
    </source>
</evidence>
<evidence type="ECO:0000256" key="9">
    <source>
        <dbReference type="SAM" id="Phobius"/>
    </source>
</evidence>
<gene>
    <name evidence="12" type="primary">LOC103322541</name>
</gene>
<organism evidence="11 12">
    <name type="scientific">Prunus mume</name>
    <name type="common">Japanese apricot</name>
    <name type="synonym">Armeniaca mume</name>
    <dbReference type="NCBI Taxonomy" id="102107"/>
    <lineage>
        <taxon>Eukaryota</taxon>
        <taxon>Viridiplantae</taxon>
        <taxon>Streptophyta</taxon>
        <taxon>Embryophyta</taxon>
        <taxon>Tracheophyta</taxon>
        <taxon>Spermatophyta</taxon>
        <taxon>Magnoliopsida</taxon>
        <taxon>eudicotyledons</taxon>
        <taxon>Gunneridae</taxon>
        <taxon>Pentapetalae</taxon>
        <taxon>rosids</taxon>
        <taxon>fabids</taxon>
        <taxon>Rosales</taxon>
        <taxon>Rosaceae</taxon>
        <taxon>Amygdaloideae</taxon>
        <taxon>Amygdaleae</taxon>
        <taxon>Prunus</taxon>
    </lineage>
</organism>
<sequence>MLLTRRVAYGATEAIRYPSDDFDRIWDAVEVGNGLVKVTTDAQTIDTSVPDQPPVAAFQYGITTSKTSEAILLVTDLPPVEVPIYIIMYFSEVNELDSTQTRSFEIYIDGKSHFDPIVPVYGSVVEMSITNISASSNTSFSLVATSDSTLPPLINAMEVYYVSGPITDGTDSKDVAGLATLQDKFSILQEWTGDPCLPSPFTWDWVNCSADDTPRVTALYLSGFGLSGQLPEFSSLDALQTIDLHNNSLSGSIPDFLGALPNLKQLNLADNKLSGPIPTTISNNNKLKLVSSGNPNLCASGGSCKTIVDNSGGPSSGSSSKKKSSKLPLILGIAIPAFFVFWVIVVIFVCSMNQSKRRRAAAIAATNAGQNSGPNMPNGPPLQGAPMNPQMLGKFGEVMMNQFAGDDEDRGTPEQGTPEQIRNQQVEERPLQY</sequence>
<dbReference type="Pfam" id="PF12819">
    <property type="entry name" value="Malectin_like"/>
    <property type="match status" value="1"/>
</dbReference>
<evidence type="ECO:0000256" key="7">
    <source>
        <dbReference type="ARBA" id="ARBA00023136"/>
    </source>
</evidence>
<feature type="domain" description="Malectin-like" evidence="10">
    <location>
        <begin position="3"/>
        <end position="162"/>
    </location>
</feature>
<evidence type="ECO:0000256" key="2">
    <source>
        <dbReference type="ARBA" id="ARBA00022614"/>
    </source>
</evidence>
<protein>
    <submittedName>
        <fullName evidence="12">Leucine-rich repeat receptor-like protein kinase At2g19210</fullName>
    </submittedName>
</protein>
<evidence type="ECO:0000256" key="5">
    <source>
        <dbReference type="ARBA" id="ARBA00022737"/>
    </source>
</evidence>
<dbReference type="Gene3D" id="3.80.10.10">
    <property type="entry name" value="Ribonuclease Inhibitor"/>
    <property type="match status" value="1"/>
</dbReference>
<dbReference type="PANTHER" id="PTHR45631:SF44">
    <property type="entry name" value="CARBOHYDRATE-BINDING PROTEIN OF THE ER PROTEIN"/>
    <property type="match status" value="1"/>
</dbReference>
<evidence type="ECO:0000256" key="8">
    <source>
        <dbReference type="SAM" id="MobiDB-lite"/>
    </source>
</evidence>
<evidence type="ECO:0000313" key="12">
    <source>
        <dbReference type="RefSeq" id="XP_016648796.1"/>
    </source>
</evidence>
<accession>A0ABM1LN19</accession>
<evidence type="ECO:0000256" key="3">
    <source>
        <dbReference type="ARBA" id="ARBA00022692"/>
    </source>
</evidence>
<keyword evidence="11" id="KW-1185">Reference proteome</keyword>
<evidence type="ECO:0000313" key="11">
    <source>
        <dbReference type="Proteomes" id="UP000694861"/>
    </source>
</evidence>
<reference evidence="12" key="2">
    <citation type="submission" date="2025-08" db="UniProtKB">
        <authorList>
            <consortium name="RefSeq"/>
        </authorList>
    </citation>
    <scope>IDENTIFICATION</scope>
</reference>
<comment type="subcellular location">
    <subcellularLocation>
        <location evidence="1">Membrane</location>
        <topology evidence="1">Single-pass membrane protein</topology>
    </subcellularLocation>
</comment>
<feature type="region of interest" description="Disordered" evidence="8">
    <location>
        <begin position="401"/>
        <end position="433"/>
    </location>
</feature>
<dbReference type="InterPro" id="IPR032675">
    <property type="entry name" value="LRR_dom_sf"/>
</dbReference>
<reference evidence="11" key="1">
    <citation type="journal article" date="2012" name="Nat. Commun.">
        <title>The genome of Prunus mume.</title>
        <authorList>
            <person name="Zhang Q."/>
            <person name="Chen W."/>
            <person name="Sun L."/>
            <person name="Zhao F."/>
            <person name="Huang B."/>
            <person name="Yang W."/>
            <person name="Tao Y."/>
            <person name="Wang J."/>
            <person name="Yuan Z."/>
            <person name="Fan G."/>
            <person name="Xing Z."/>
            <person name="Han C."/>
            <person name="Pan H."/>
            <person name="Zhong X."/>
            <person name="Shi W."/>
            <person name="Liang X."/>
            <person name="Du D."/>
            <person name="Sun F."/>
            <person name="Xu Z."/>
            <person name="Hao R."/>
            <person name="Lv T."/>
            <person name="Lv Y."/>
            <person name="Zheng Z."/>
            <person name="Sun M."/>
            <person name="Luo L."/>
            <person name="Cai M."/>
            <person name="Gao Y."/>
            <person name="Wang J."/>
            <person name="Yin Y."/>
            <person name="Xu X."/>
            <person name="Cheng T."/>
            <person name="Wang J."/>
        </authorList>
    </citation>
    <scope>NUCLEOTIDE SEQUENCE [LARGE SCALE GENOMIC DNA]</scope>
</reference>
<keyword evidence="2" id="KW-0433">Leucine-rich repeat</keyword>
<keyword evidence="7 9" id="KW-0472">Membrane</keyword>
<keyword evidence="5" id="KW-0677">Repeat</keyword>
<dbReference type="RefSeq" id="XP_016648796.1">
    <property type="nucleotide sequence ID" value="XM_016793310.1"/>
</dbReference>